<organism evidence="1">
    <name type="scientific">Siphoviridae sp. ctHNg1</name>
    <dbReference type="NCBI Taxonomy" id="2827828"/>
    <lineage>
        <taxon>Viruses</taxon>
        <taxon>Duplodnaviria</taxon>
        <taxon>Heunggongvirae</taxon>
        <taxon>Uroviricota</taxon>
        <taxon>Caudoviricetes</taxon>
    </lineage>
</organism>
<dbReference type="EMBL" id="BK032820">
    <property type="protein sequence ID" value="DAF62133.1"/>
    <property type="molecule type" value="Genomic_DNA"/>
</dbReference>
<name>A0A8S5TFQ1_9CAUD</name>
<reference evidence="1" key="1">
    <citation type="journal article" date="2021" name="Proc. Natl. Acad. Sci. U.S.A.">
        <title>A Catalog of Tens of Thousands of Viruses from Human Metagenomes Reveals Hidden Associations with Chronic Diseases.</title>
        <authorList>
            <person name="Tisza M.J."/>
            <person name="Buck C.B."/>
        </authorList>
    </citation>
    <scope>NUCLEOTIDE SEQUENCE</scope>
    <source>
        <strain evidence="1">CtHNg1</strain>
    </source>
</reference>
<accession>A0A8S5TFQ1</accession>
<evidence type="ECO:0000313" key="1">
    <source>
        <dbReference type="EMBL" id="DAF62133.1"/>
    </source>
</evidence>
<protein>
    <submittedName>
        <fullName evidence="1">Uncharacterized protein</fullName>
    </submittedName>
</protein>
<proteinExistence type="predicted"/>
<sequence>MNFLFLSDPPYFKFSHTQNNNGVNPLIYLSPKNDEN</sequence>